<reference evidence="7 8" key="1">
    <citation type="submission" date="2016-12" db="EMBL/GenBank/DDBJ databases">
        <title>The genomes of Aspergillus section Nigri reveals drivers in fungal speciation.</title>
        <authorList>
            <consortium name="DOE Joint Genome Institute"/>
            <person name="Vesth T.C."/>
            <person name="Nybo J."/>
            <person name="Theobald S."/>
            <person name="Brandl J."/>
            <person name="Frisvad J.C."/>
            <person name="Nielsen K.F."/>
            <person name="Lyhne E.K."/>
            <person name="Kogle M.E."/>
            <person name="Kuo A."/>
            <person name="Riley R."/>
            <person name="Clum A."/>
            <person name="Nolan M."/>
            <person name="Lipzen A."/>
            <person name="Salamov A."/>
            <person name="Henrissat B."/>
            <person name="Wiebenga A."/>
            <person name="De Vries R.P."/>
            <person name="Grigoriev I.V."/>
            <person name="Mortensen U.H."/>
            <person name="Andersen M.R."/>
            <person name="Baker S.E."/>
        </authorList>
    </citation>
    <scope>NUCLEOTIDE SEQUENCE [LARGE SCALE GENOMIC DNA]</scope>
    <source>
        <strain evidence="7 8">CBS 121591</strain>
    </source>
</reference>
<dbReference type="InterPro" id="IPR007402">
    <property type="entry name" value="DUF455"/>
</dbReference>
<dbReference type="CDD" id="cd00657">
    <property type="entry name" value="Ferritin_like"/>
    <property type="match status" value="1"/>
</dbReference>
<dbReference type="InterPro" id="IPR017941">
    <property type="entry name" value="Rieske_2Fe-2S"/>
</dbReference>
<dbReference type="SUPFAM" id="SSF50022">
    <property type="entry name" value="ISP domain"/>
    <property type="match status" value="1"/>
</dbReference>
<evidence type="ECO:0000256" key="5">
    <source>
        <dbReference type="SAM" id="MobiDB-lite"/>
    </source>
</evidence>
<evidence type="ECO:0000256" key="4">
    <source>
        <dbReference type="ARBA" id="ARBA00023014"/>
    </source>
</evidence>
<dbReference type="GO" id="GO:0046872">
    <property type="term" value="F:metal ion binding"/>
    <property type="evidence" value="ECO:0007669"/>
    <property type="project" value="UniProtKB-KW"/>
</dbReference>
<evidence type="ECO:0000256" key="1">
    <source>
        <dbReference type="ARBA" id="ARBA00022714"/>
    </source>
</evidence>
<dbReference type="STRING" id="1448315.A0A319C8I0"/>
<dbReference type="SUPFAM" id="SSF47240">
    <property type="entry name" value="Ferritin-like"/>
    <property type="match status" value="1"/>
</dbReference>
<dbReference type="CDD" id="cd03467">
    <property type="entry name" value="Rieske"/>
    <property type="match status" value="1"/>
</dbReference>
<name>A0A319C8I0_9EURO</name>
<organism evidence="7 8">
    <name type="scientific">Aspergillus uvarum CBS 121591</name>
    <dbReference type="NCBI Taxonomy" id="1448315"/>
    <lineage>
        <taxon>Eukaryota</taxon>
        <taxon>Fungi</taxon>
        <taxon>Dikarya</taxon>
        <taxon>Ascomycota</taxon>
        <taxon>Pezizomycotina</taxon>
        <taxon>Eurotiomycetes</taxon>
        <taxon>Eurotiomycetidae</taxon>
        <taxon>Eurotiales</taxon>
        <taxon>Aspergillaceae</taxon>
        <taxon>Aspergillus</taxon>
        <taxon>Aspergillus subgen. Circumdati</taxon>
    </lineage>
</organism>
<gene>
    <name evidence="7" type="ORF">BO82DRAFT_366040</name>
</gene>
<feature type="domain" description="Rieske" evidence="6">
    <location>
        <begin position="185"/>
        <end position="255"/>
    </location>
</feature>
<dbReference type="InterPro" id="IPR009078">
    <property type="entry name" value="Ferritin-like_SF"/>
</dbReference>
<dbReference type="OrthoDB" id="426882at2759"/>
<dbReference type="Pfam" id="PF04305">
    <property type="entry name" value="DUF455"/>
    <property type="match status" value="1"/>
</dbReference>
<evidence type="ECO:0000313" key="8">
    <source>
        <dbReference type="Proteomes" id="UP000248340"/>
    </source>
</evidence>
<keyword evidence="4" id="KW-0411">Iron-sulfur</keyword>
<evidence type="ECO:0000259" key="6">
    <source>
        <dbReference type="PROSITE" id="PS51296"/>
    </source>
</evidence>
<dbReference type="InterPro" id="IPR036922">
    <property type="entry name" value="Rieske_2Fe-2S_sf"/>
</dbReference>
<dbReference type="PANTHER" id="PTHR42782">
    <property type="entry name" value="SI:CH73-314G15.3"/>
    <property type="match status" value="1"/>
</dbReference>
<protein>
    <submittedName>
        <fullName evidence="7">DUF455-domain-containing protein</fullName>
    </submittedName>
</protein>
<dbReference type="Pfam" id="PF22543">
    <property type="entry name" value="Rieske_4"/>
    <property type="match status" value="1"/>
</dbReference>
<feature type="compositionally biased region" description="Basic and acidic residues" evidence="5">
    <location>
        <begin position="277"/>
        <end position="287"/>
    </location>
</feature>
<keyword evidence="8" id="KW-1185">Reference proteome</keyword>
<dbReference type="PANTHER" id="PTHR42782:SF2">
    <property type="entry name" value="3-OXOACYL-[ACYL-CARRIER-PROTEIN] SYNTHASE-LIKE PROTEIN"/>
    <property type="match status" value="1"/>
</dbReference>
<dbReference type="VEuPathDB" id="FungiDB:BO82DRAFT_366040"/>
<evidence type="ECO:0000256" key="3">
    <source>
        <dbReference type="ARBA" id="ARBA00023004"/>
    </source>
</evidence>
<evidence type="ECO:0000313" key="7">
    <source>
        <dbReference type="EMBL" id="PYH80251.1"/>
    </source>
</evidence>
<feature type="compositionally biased region" description="Polar residues" evidence="5">
    <location>
        <begin position="289"/>
        <end position="304"/>
    </location>
</feature>
<accession>A0A319C8I0</accession>
<feature type="region of interest" description="Disordered" evidence="5">
    <location>
        <begin position="277"/>
        <end position="306"/>
    </location>
</feature>
<dbReference type="RefSeq" id="XP_025490451.1">
    <property type="nucleotide sequence ID" value="XM_025637026.1"/>
</dbReference>
<keyword evidence="3" id="KW-0408">Iron</keyword>
<dbReference type="AlphaFoldDB" id="A0A319C8I0"/>
<evidence type="ECO:0000256" key="2">
    <source>
        <dbReference type="ARBA" id="ARBA00022723"/>
    </source>
</evidence>
<proteinExistence type="predicted"/>
<dbReference type="GeneID" id="37139767"/>
<dbReference type="GO" id="GO:0051537">
    <property type="term" value="F:2 iron, 2 sulfur cluster binding"/>
    <property type="evidence" value="ECO:0007669"/>
    <property type="project" value="UniProtKB-KW"/>
</dbReference>
<dbReference type="Gene3D" id="2.102.10.10">
    <property type="entry name" value="Rieske [2Fe-2S] iron-sulphur domain"/>
    <property type="match status" value="1"/>
</dbReference>
<dbReference type="EMBL" id="KZ821711">
    <property type="protein sequence ID" value="PYH80251.1"/>
    <property type="molecule type" value="Genomic_DNA"/>
</dbReference>
<dbReference type="PROSITE" id="PS51296">
    <property type="entry name" value="RIESKE"/>
    <property type="match status" value="1"/>
</dbReference>
<sequence length="602" mass="66613">MSVAIHYYSIYTCTSTPAPQIRSKASILRLHHLPLPPPHKSDRNFVGGNRSRSAVDEVPCVWIPAHQARFMKQNAKTKNQTGGDGKVSVKVRQFIAHEATDFQIGDAPKDDIIQVVKATANRRPAACRRFKAIMSRIPLAPLASLTQTRYVIHLTTGKRLVLFRLPTIEPPATSPAPKNEANGWSYYAMEAECPHAGGPMQDSSIDIEDSAYVASCPWHAYDFNVETGESSVGIKACTFPVDVRGAVEFGDQVMLEYPEDGVGLVKMEAVSEKMKLKTEVTGKRDDTSNETNGNNETAASPQEATETDAAFSGPAVYLDDKATVCEWCAHILNTSNPEHKIELTAHLFSTFTAREGTSDQMKIGDGSGVTLPAIPPRDGLVDIKPGQMPRAGRGGTQKSRIMMLHALANIEQWAIDLAIDICVRFAAFRTTATEPRGLPRAFFYDWLKVANDEAKHFSLLRTRLEEMGSYFGAIPVHHGLWESATLTGHDLRARISIIALVHEARGLDVNPMTIDKFRKAGDEESVQSLEIIHNDEITHVTTGHRWLTWICGQEQTDPVQVFRSNVQQYWVGALREPFNTEARMQAGLDERYYGNLVGYGKA</sequence>
<keyword evidence="1" id="KW-0001">2Fe-2S</keyword>
<keyword evidence="2" id="KW-0479">Metal-binding</keyword>
<dbReference type="Proteomes" id="UP000248340">
    <property type="component" value="Unassembled WGS sequence"/>
</dbReference>
<dbReference type="InterPro" id="IPR054716">
    <property type="entry name" value="Sol_Rieske_ferrdox_dom"/>
</dbReference>